<feature type="region of interest" description="Disordered" evidence="1">
    <location>
        <begin position="1"/>
        <end position="32"/>
    </location>
</feature>
<gene>
    <name evidence="2" type="ORF">CYMTET_3515</name>
</gene>
<evidence type="ECO:0000313" key="3">
    <source>
        <dbReference type="Proteomes" id="UP001190700"/>
    </source>
</evidence>
<dbReference type="EMBL" id="LGRX02000255">
    <property type="protein sequence ID" value="KAK3289031.1"/>
    <property type="molecule type" value="Genomic_DNA"/>
</dbReference>
<proteinExistence type="predicted"/>
<feature type="region of interest" description="Disordered" evidence="1">
    <location>
        <begin position="335"/>
        <end position="358"/>
    </location>
</feature>
<dbReference type="Proteomes" id="UP001190700">
    <property type="component" value="Unassembled WGS sequence"/>
</dbReference>
<keyword evidence="3" id="KW-1185">Reference proteome</keyword>
<name>A0AAE0H3A6_9CHLO</name>
<feature type="compositionally biased region" description="Basic and acidic residues" evidence="1">
    <location>
        <begin position="341"/>
        <end position="358"/>
    </location>
</feature>
<organism evidence="2 3">
    <name type="scientific">Cymbomonas tetramitiformis</name>
    <dbReference type="NCBI Taxonomy" id="36881"/>
    <lineage>
        <taxon>Eukaryota</taxon>
        <taxon>Viridiplantae</taxon>
        <taxon>Chlorophyta</taxon>
        <taxon>Pyramimonadophyceae</taxon>
        <taxon>Pyramimonadales</taxon>
        <taxon>Pyramimonadaceae</taxon>
        <taxon>Cymbomonas</taxon>
    </lineage>
</organism>
<protein>
    <submittedName>
        <fullName evidence="2">Uncharacterized protein</fullName>
    </submittedName>
</protein>
<dbReference type="AlphaFoldDB" id="A0AAE0H3A6"/>
<reference evidence="2 3" key="1">
    <citation type="journal article" date="2015" name="Genome Biol. Evol.">
        <title>Comparative Genomics of a Bacterivorous Green Alga Reveals Evolutionary Causalities and Consequences of Phago-Mixotrophic Mode of Nutrition.</title>
        <authorList>
            <person name="Burns J.A."/>
            <person name="Paasch A."/>
            <person name="Narechania A."/>
            <person name="Kim E."/>
        </authorList>
    </citation>
    <scope>NUCLEOTIDE SEQUENCE [LARGE SCALE GENOMIC DNA]</scope>
    <source>
        <strain evidence="2 3">PLY_AMNH</strain>
    </source>
</reference>
<sequence>MKGTKKKEEHAKWMKMLRHPEEHTEPPDPRSGTEIVKVNNIAYYVAKVGTEHTWEEYKKLQLFFKKQVQNKKFDEHLPIVTSQAYRYVKNEYSEVEFAKKYCQKIFQSFVWIKNLKRGESCPRLPLNLADRLHRQSFTMDKGKITATCNNRCSKFDNFPEGAVAPLVCTRYYHNQVRPRSGSVSSATLDDNCDVGNKSRKRSASVNPDTIYPHCVKLQKARLISKDTDFFFPLQDMLPVKHDEENGNARFESHFDEHVACCVHQLMDAIKGDKDCAPDVYSTKPESLFRTVAKAELVRDVTPFFKRIFIDDAPENKQHVASQLGNLAQVCLSNSQQQASDAAHDEATDDSPSGRDKGIVDNYQIASSNITTAYESAKEEIRILAKEKKRKEKEKETPLDGVWGFVSPLDSFFFVP</sequence>
<accession>A0AAE0H3A6</accession>
<evidence type="ECO:0000313" key="2">
    <source>
        <dbReference type="EMBL" id="KAK3289031.1"/>
    </source>
</evidence>
<evidence type="ECO:0000256" key="1">
    <source>
        <dbReference type="SAM" id="MobiDB-lite"/>
    </source>
</evidence>
<comment type="caution">
    <text evidence="2">The sequence shown here is derived from an EMBL/GenBank/DDBJ whole genome shotgun (WGS) entry which is preliminary data.</text>
</comment>
<feature type="compositionally biased region" description="Basic and acidic residues" evidence="1">
    <location>
        <begin position="1"/>
        <end position="28"/>
    </location>
</feature>